<reference evidence="2 3" key="1">
    <citation type="journal article" date="2018" name="Front. Microbiol.">
        <title>Genome-Wide Analysis of Corynespora cassiicola Leaf Fall Disease Putative Effectors.</title>
        <authorList>
            <person name="Lopez D."/>
            <person name="Ribeiro S."/>
            <person name="Label P."/>
            <person name="Fumanal B."/>
            <person name="Venisse J.S."/>
            <person name="Kohler A."/>
            <person name="de Oliveira R.R."/>
            <person name="Labutti K."/>
            <person name="Lipzen A."/>
            <person name="Lail K."/>
            <person name="Bauer D."/>
            <person name="Ohm R.A."/>
            <person name="Barry K.W."/>
            <person name="Spatafora J."/>
            <person name="Grigoriev I.V."/>
            <person name="Martin F.M."/>
            <person name="Pujade-Renaud V."/>
        </authorList>
    </citation>
    <scope>NUCLEOTIDE SEQUENCE [LARGE SCALE GENOMIC DNA]</scope>
    <source>
        <strain evidence="2 3">Philippines</strain>
    </source>
</reference>
<evidence type="ECO:0000256" key="1">
    <source>
        <dbReference type="SAM" id="Phobius"/>
    </source>
</evidence>
<keyword evidence="1" id="KW-1133">Transmembrane helix</keyword>
<protein>
    <submittedName>
        <fullName evidence="2">Uncharacterized protein</fullName>
    </submittedName>
</protein>
<dbReference type="AlphaFoldDB" id="A0A2T2P0G4"/>
<feature type="transmembrane region" description="Helical" evidence="1">
    <location>
        <begin position="428"/>
        <end position="453"/>
    </location>
</feature>
<keyword evidence="1" id="KW-0812">Transmembrane</keyword>
<accession>A0A2T2P0G4</accession>
<dbReference type="Proteomes" id="UP000240883">
    <property type="component" value="Unassembled WGS sequence"/>
</dbReference>
<name>A0A2T2P0G4_CORCC</name>
<keyword evidence="1" id="KW-0472">Membrane</keyword>
<sequence length="535" mass="61290">MKFQDSREFHTLMTALQLCLGLNYRASLENYVKILRWWVLATWSWPIRQFDLILDVARIQSLLKLIWISRRRIVPTGIQIACISWICINVVGAVGIAILGLTYNLDPGDTLWKKGNVSILDLGNTATFKASYYHAASSEYFLWYNRKTKRNDTFRLEGLFGLNSTNKSDELCTICPHWNYRFQDQDPDPSTEYTGSSASFISANTSCTSYPVRNVSKKAVTYFETDRTFTTKNFSSLNLTFNNGNIWPHGEENYRASYIYTNDKESECKNSQHPKRCAGIYVLTKQPGVKDSSKRYKFFQCETTISHVTTSDERDQRGDISDSNAQYLASAIVYRPDSNYYKGTQKNFAVDREPAYWLKWSNIFQSRTDYVTRIQVEDRLSRHSMNALAAADRDIMYPYNDNLPDPTEARKEIKGLKPYQGLDLDVDWVFAGAILLAIPLLQLAVLLTVLFFANDIVVKDDSPFCMSKLLSPIVAGSRGHGSLLKVDELIMQFEADKAELRYGWEFVGASREKMRAAVFKAPFPNAKRFPDGWYS</sequence>
<gene>
    <name evidence="2" type="ORF">BS50DRAFT_630911</name>
</gene>
<evidence type="ECO:0000313" key="3">
    <source>
        <dbReference type="Proteomes" id="UP000240883"/>
    </source>
</evidence>
<dbReference type="EMBL" id="KZ678131">
    <property type="protein sequence ID" value="PSN70848.1"/>
    <property type="molecule type" value="Genomic_DNA"/>
</dbReference>
<feature type="transmembrane region" description="Helical" evidence="1">
    <location>
        <begin position="80"/>
        <end position="103"/>
    </location>
</feature>
<dbReference type="OrthoDB" id="3596604at2759"/>
<organism evidence="2 3">
    <name type="scientific">Corynespora cassiicola Philippines</name>
    <dbReference type="NCBI Taxonomy" id="1448308"/>
    <lineage>
        <taxon>Eukaryota</taxon>
        <taxon>Fungi</taxon>
        <taxon>Dikarya</taxon>
        <taxon>Ascomycota</taxon>
        <taxon>Pezizomycotina</taxon>
        <taxon>Dothideomycetes</taxon>
        <taxon>Pleosporomycetidae</taxon>
        <taxon>Pleosporales</taxon>
        <taxon>Corynesporascaceae</taxon>
        <taxon>Corynespora</taxon>
    </lineage>
</organism>
<evidence type="ECO:0000313" key="2">
    <source>
        <dbReference type="EMBL" id="PSN70848.1"/>
    </source>
</evidence>
<proteinExistence type="predicted"/>
<keyword evidence="3" id="KW-1185">Reference proteome</keyword>